<gene>
    <name evidence="3" type="ORF">CLAFUR5_00076</name>
</gene>
<dbReference type="OrthoDB" id="5421656at2759"/>
<feature type="compositionally biased region" description="Basic residues" evidence="2">
    <location>
        <begin position="1107"/>
        <end position="1117"/>
    </location>
</feature>
<dbReference type="GeneID" id="71979954"/>
<dbReference type="KEGG" id="ffu:CLAFUR5_00076"/>
<feature type="coiled-coil region" evidence="1">
    <location>
        <begin position="682"/>
        <end position="723"/>
    </location>
</feature>
<evidence type="ECO:0000256" key="2">
    <source>
        <dbReference type="SAM" id="MobiDB-lite"/>
    </source>
</evidence>
<dbReference type="PANTHER" id="PTHR23159">
    <property type="entry name" value="CENTROSOMAL PROTEIN 2"/>
    <property type="match status" value="1"/>
</dbReference>
<dbReference type="EMBL" id="CP090163">
    <property type="protein sequence ID" value="UJO12711.1"/>
    <property type="molecule type" value="Genomic_DNA"/>
</dbReference>
<feature type="compositionally biased region" description="Polar residues" evidence="2">
    <location>
        <begin position="1157"/>
        <end position="1171"/>
    </location>
</feature>
<feature type="compositionally biased region" description="Acidic residues" evidence="2">
    <location>
        <begin position="8"/>
        <end position="18"/>
    </location>
</feature>
<name>A0A9Q8L876_PASFU</name>
<evidence type="ECO:0000256" key="1">
    <source>
        <dbReference type="SAM" id="Coils"/>
    </source>
</evidence>
<feature type="compositionally biased region" description="Basic residues" evidence="2">
    <location>
        <begin position="189"/>
        <end position="200"/>
    </location>
</feature>
<feature type="region of interest" description="Disordered" evidence="2">
    <location>
        <begin position="1087"/>
        <end position="1173"/>
    </location>
</feature>
<feature type="coiled-coil region" evidence="1">
    <location>
        <begin position="768"/>
        <end position="852"/>
    </location>
</feature>
<feature type="compositionally biased region" description="Basic and acidic residues" evidence="2">
    <location>
        <begin position="150"/>
        <end position="177"/>
    </location>
</feature>
<protein>
    <submittedName>
        <fullName evidence="3">Uncharacterized protein</fullName>
    </submittedName>
</protein>
<feature type="compositionally biased region" description="Polar residues" evidence="2">
    <location>
        <begin position="1418"/>
        <end position="1428"/>
    </location>
</feature>
<dbReference type="PANTHER" id="PTHR23159:SF31">
    <property type="entry name" value="CENTROSOME-ASSOCIATED PROTEIN CEP250 ISOFORM X1"/>
    <property type="match status" value="1"/>
</dbReference>
<feature type="region of interest" description="Disordered" evidence="2">
    <location>
        <begin position="380"/>
        <end position="403"/>
    </location>
</feature>
<organism evidence="3 4">
    <name type="scientific">Passalora fulva</name>
    <name type="common">Tomato leaf mold</name>
    <name type="synonym">Cladosporium fulvum</name>
    <dbReference type="NCBI Taxonomy" id="5499"/>
    <lineage>
        <taxon>Eukaryota</taxon>
        <taxon>Fungi</taxon>
        <taxon>Dikarya</taxon>
        <taxon>Ascomycota</taxon>
        <taxon>Pezizomycotina</taxon>
        <taxon>Dothideomycetes</taxon>
        <taxon>Dothideomycetidae</taxon>
        <taxon>Mycosphaerellales</taxon>
        <taxon>Mycosphaerellaceae</taxon>
        <taxon>Fulvia</taxon>
    </lineage>
</organism>
<evidence type="ECO:0000313" key="4">
    <source>
        <dbReference type="Proteomes" id="UP000756132"/>
    </source>
</evidence>
<feature type="compositionally biased region" description="Basic and acidic residues" evidence="2">
    <location>
        <begin position="1357"/>
        <end position="1368"/>
    </location>
</feature>
<dbReference type="Proteomes" id="UP000756132">
    <property type="component" value="Chromosome 1"/>
</dbReference>
<dbReference type="Gene3D" id="6.10.140.920">
    <property type="match status" value="1"/>
</dbReference>
<feature type="region of interest" description="Disordered" evidence="2">
    <location>
        <begin position="149"/>
        <end position="348"/>
    </location>
</feature>
<feature type="compositionally biased region" description="Polar residues" evidence="2">
    <location>
        <begin position="205"/>
        <end position="223"/>
    </location>
</feature>
<sequence length="1488" mass="165117">MAAHVEEPSNEMLDDGDHDNDSQDHGIEQISDAAERLPRFEMYEEQQLMMPDAGLHDGNYDRDMDEAAEDYDQDPRGIQNEAPYYDDGHHEMNEQYSNDPQYQAHDYGGYDEPEYYQERYDAPVQPQMTQQFAEDEANRARAASAFERVAAYEEHGSHEQARYAPDRDQPFTHESRSKTAPYVHGQPKTTKKSSRKRKKPPASLAQASIARNNEHTGGTSYPTPVTEHRAHRGVHFSPRQHEKGFCGQRQDVPNGGEAVQEATHEHLLPRKMQPMAMSDKSRPLSAGLRDQSAINGGNAPPSPPPTRPALSRSATRPVSSSLPPRDLAPPSMIRHHATPGNTSGRLPMPQTARHASALAIHRDATPSSDPLELSQTLLALGNKVDRDRHKQESRHRAEQDAMKRQLGQASYDTQVALNQCRSLQHDNQGKDAELRICNGKIAKYRTFKTFVDKFGHDLDYFKSRATDSQKESAELIAWCKQRITELDAALKQSHGARDNAGQLEKKALKACSEARSELSVAAAQHAQLRQELDAKDKLLVEEKNLRSQLQAQLSATGHDREALVRQLKSNNDAVLNKLYEMHGTLEESNHKQEVTEMLEKITTAVQGLTSRPTATVEDVVAVKVLVASLPDTIATRPHVDVKSAEQSTVLRTCIEESLDSLKAELLNQEKLAAEASACRETIAGLNEKLRVSEERLLEHQTKVSEAQAKEKEVKELNATLKSRITELESSTDVEGITLDLQAKASALITMQAELDATKEELGVVQAKNASREDELNDLKQQLKDHAVERAAFEKDNNDALEKNKSEMGAFIETEQAKLKNEQVKCEEMGEKLKETQQKLRDAESELERVKKISSEQMHRLQVQLTAAGELAQSRADEIQTLCGDKREVNTELQKEKSTTKKLEGKVKALEKQIEAEKDNRSAADSATESAEHELETCRAELTSANKRLEQALEKSAADSATEFAERELAAEHELEICRAELASANEKLKQAAEQALRIDTEHQENEAAHHDRLQKAESAVKAREQERDAYAQQVEDAWTKERADQQAILESEKDKTQQAEAERDKAQAAVVELQSKLDQLLNAPAEHETGRIQSKGVTPNVAANAKQPRRPRKRVNRNTHSIEEGSTIPVPVLLRPSSARPNTGEGEDNSRGPVVEESQQGFMAAPTSSPPAENFNLFEVDRSAPKPRPAMLPNLHDRDVVPETQFDDVIPSVRDFHKDRFTQSKIAASHAANHGATSQRDTAPDFRIYEDADEAVYGDTQDAPQYLQNSLPPIMPPPNSSSKLVRRQSDVSHGSRGSRGLESGQKKASRRNSSHLKTPEPTSFPGGAGIPNLSSSPGFMPSAKPVRASNTYNSGSGKEHRTSRRQSDLAEEPATNIRAPPKRKSESAVIDGYERERSKRIKPANVVPPTPKRPGLRSMSQPAGTENSHAALMSDLSIPPGPPRGSSQTSRMQTLAGKSARPAHGVKATSKRDQMNARFQQELNVARR</sequence>
<feature type="compositionally biased region" description="Basic and acidic residues" evidence="2">
    <location>
        <begin position="383"/>
        <end position="403"/>
    </location>
</feature>
<evidence type="ECO:0000313" key="3">
    <source>
        <dbReference type="EMBL" id="UJO12711.1"/>
    </source>
</evidence>
<reference evidence="3" key="2">
    <citation type="journal article" date="2022" name="Microb. Genom.">
        <title>A chromosome-scale genome assembly of the tomato pathogen Cladosporium fulvum reveals a compartmentalized genome architecture and the presence of a dispensable chromosome.</title>
        <authorList>
            <person name="Zaccaron A.Z."/>
            <person name="Chen L.H."/>
            <person name="Samaras A."/>
            <person name="Stergiopoulos I."/>
        </authorList>
    </citation>
    <scope>NUCLEOTIDE SEQUENCE</scope>
    <source>
        <strain evidence="3">Race5_Kim</strain>
    </source>
</reference>
<reference evidence="3" key="1">
    <citation type="submission" date="2021-12" db="EMBL/GenBank/DDBJ databases">
        <authorList>
            <person name="Zaccaron A."/>
            <person name="Stergiopoulos I."/>
        </authorList>
    </citation>
    <scope>NUCLEOTIDE SEQUENCE</scope>
    <source>
        <strain evidence="3">Race5_Kim</strain>
    </source>
</reference>
<dbReference type="RefSeq" id="XP_047757077.1">
    <property type="nucleotide sequence ID" value="XM_047899224.1"/>
</dbReference>
<proteinExistence type="predicted"/>
<feature type="region of interest" description="Disordered" evidence="2">
    <location>
        <begin position="1264"/>
        <end position="1478"/>
    </location>
</feature>
<feature type="region of interest" description="Disordered" evidence="2">
    <location>
        <begin position="914"/>
        <end position="936"/>
    </location>
</feature>
<keyword evidence="4" id="KW-1185">Reference proteome</keyword>
<feature type="region of interest" description="Disordered" evidence="2">
    <location>
        <begin position="1"/>
        <end position="42"/>
    </location>
</feature>
<accession>A0A9Q8L876</accession>
<feature type="compositionally biased region" description="Basic and acidic residues" evidence="2">
    <location>
        <begin position="19"/>
        <end position="42"/>
    </location>
</feature>
<keyword evidence="1" id="KW-0175">Coiled coil</keyword>
<feature type="region of interest" description="Disordered" evidence="2">
    <location>
        <begin position="69"/>
        <end position="109"/>
    </location>
</feature>